<feature type="non-terminal residue" evidence="1">
    <location>
        <position position="1"/>
    </location>
</feature>
<gene>
    <name evidence="1" type="ORF">RFI_03835</name>
</gene>
<evidence type="ECO:0000313" key="2">
    <source>
        <dbReference type="Proteomes" id="UP000023152"/>
    </source>
</evidence>
<sequence length="171" mass="19112">CSPWESKPENLHNFMEKIQPDYGWGNKAIEVGLAHVNREIEKGEVSQVILIGDASANTKEEVLSKRSTRGEQYWKNTKLFPTPTYCENELSRLKKHNVPVHAFFTGIFAKQGFAAIATATNGRCEQLDINSNRGSEQLTDLVSEEVLRNAGGANGNDFVEAYRAKFSKSFT</sequence>
<comment type="caution">
    <text evidence="1">The sequence shown here is derived from an EMBL/GenBank/DDBJ whole genome shotgun (WGS) entry which is preliminary data.</text>
</comment>
<reference evidence="1 2" key="1">
    <citation type="journal article" date="2013" name="Curr. Biol.">
        <title>The Genome of the Foraminiferan Reticulomyxa filosa.</title>
        <authorList>
            <person name="Glockner G."/>
            <person name="Hulsmann N."/>
            <person name="Schleicher M."/>
            <person name="Noegel A.A."/>
            <person name="Eichinger L."/>
            <person name="Gallinger C."/>
            <person name="Pawlowski J."/>
            <person name="Sierra R."/>
            <person name="Euteneuer U."/>
            <person name="Pillet L."/>
            <person name="Moustafa A."/>
            <person name="Platzer M."/>
            <person name="Groth M."/>
            <person name="Szafranski K."/>
            <person name="Schliwa M."/>
        </authorList>
    </citation>
    <scope>NUCLEOTIDE SEQUENCE [LARGE SCALE GENOMIC DNA]</scope>
</reference>
<keyword evidence="2" id="KW-1185">Reference proteome</keyword>
<proteinExistence type="predicted"/>
<dbReference type="OrthoDB" id="10049489at2759"/>
<dbReference type="EMBL" id="ASPP01003531">
    <property type="protein sequence ID" value="ETO33272.1"/>
    <property type="molecule type" value="Genomic_DNA"/>
</dbReference>
<name>X6P6M8_RETFI</name>
<protein>
    <submittedName>
        <fullName evidence="1">Uncharacterized protein</fullName>
    </submittedName>
</protein>
<evidence type="ECO:0000313" key="1">
    <source>
        <dbReference type="EMBL" id="ETO33272.1"/>
    </source>
</evidence>
<dbReference type="AlphaFoldDB" id="X6P6M8"/>
<accession>X6P6M8</accession>
<organism evidence="1 2">
    <name type="scientific">Reticulomyxa filosa</name>
    <dbReference type="NCBI Taxonomy" id="46433"/>
    <lineage>
        <taxon>Eukaryota</taxon>
        <taxon>Sar</taxon>
        <taxon>Rhizaria</taxon>
        <taxon>Retaria</taxon>
        <taxon>Foraminifera</taxon>
        <taxon>Monothalamids</taxon>
        <taxon>Reticulomyxidae</taxon>
        <taxon>Reticulomyxa</taxon>
    </lineage>
</organism>
<dbReference type="Proteomes" id="UP000023152">
    <property type="component" value="Unassembled WGS sequence"/>
</dbReference>